<dbReference type="AlphaFoldDB" id="A0ABD1CN24"/>
<evidence type="ECO:0000256" key="1">
    <source>
        <dbReference type="SAM" id="MobiDB-lite"/>
    </source>
</evidence>
<feature type="compositionally biased region" description="Polar residues" evidence="1">
    <location>
        <begin position="29"/>
        <end position="45"/>
    </location>
</feature>
<accession>A0ABD1CN24</accession>
<evidence type="ECO:0000313" key="3">
    <source>
        <dbReference type="EMBL" id="KAL1377809.1"/>
    </source>
</evidence>
<keyword evidence="2" id="KW-0732">Signal</keyword>
<feature type="chain" id="PRO_5044832197" evidence="2">
    <location>
        <begin position="27"/>
        <end position="150"/>
    </location>
</feature>
<organism evidence="3 4">
    <name type="scientific">Culex pipiens pipiens</name>
    <name type="common">Northern house mosquito</name>
    <dbReference type="NCBI Taxonomy" id="38569"/>
    <lineage>
        <taxon>Eukaryota</taxon>
        <taxon>Metazoa</taxon>
        <taxon>Ecdysozoa</taxon>
        <taxon>Arthropoda</taxon>
        <taxon>Hexapoda</taxon>
        <taxon>Insecta</taxon>
        <taxon>Pterygota</taxon>
        <taxon>Neoptera</taxon>
        <taxon>Endopterygota</taxon>
        <taxon>Diptera</taxon>
        <taxon>Nematocera</taxon>
        <taxon>Culicoidea</taxon>
        <taxon>Culicidae</taxon>
        <taxon>Culicinae</taxon>
        <taxon>Culicini</taxon>
        <taxon>Culex</taxon>
        <taxon>Culex</taxon>
    </lineage>
</organism>
<keyword evidence="4" id="KW-1185">Reference proteome</keyword>
<protein>
    <submittedName>
        <fullName evidence="3">Uncharacterized protein</fullName>
    </submittedName>
</protein>
<feature type="region of interest" description="Disordered" evidence="1">
    <location>
        <begin position="29"/>
        <end position="150"/>
    </location>
</feature>
<feature type="compositionally biased region" description="Gly residues" evidence="1">
    <location>
        <begin position="108"/>
        <end position="139"/>
    </location>
</feature>
<dbReference type="EMBL" id="JBEHCU010010713">
    <property type="protein sequence ID" value="KAL1377809.1"/>
    <property type="molecule type" value="Genomic_DNA"/>
</dbReference>
<feature type="compositionally biased region" description="Gly residues" evidence="1">
    <location>
        <begin position="61"/>
        <end position="78"/>
    </location>
</feature>
<comment type="caution">
    <text evidence="3">The sequence shown here is derived from an EMBL/GenBank/DDBJ whole genome shotgun (WGS) entry which is preliminary data.</text>
</comment>
<evidence type="ECO:0000313" key="4">
    <source>
        <dbReference type="Proteomes" id="UP001562425"/>
    </source>
</evidence>
<proteinExistence type="predicted"/>
<sequence>MNPLLTILAGACLLLALSQQLIGAEAQAEVTSAAPTVTGESTTTKDAGDSSEEDKSKGGKGHGCFSGFTGGKVPGGIKGDQKKPMGDFHKFGDKLVSGQQKPGQIGMQAGGHQGPMGGFGGNRPGAGLTGGATGFGGPGAMRRPTENKPQ</sequence>
<reference evidence="3 4" key="1">
    <citation type="submission" date="2024-05" db="EMBL/GenBank/DDBJ databases">
        <title>Culex pipiens pipiens assembly and annotation.</title>
        <authorList>
            <person name="Alout H."/>
            <person name="Durand T."/>
        </authorList>
    </citation>
    <scope>NUCLEOTIDE SEQUENCE [LARGE SCALE GENOMIC DNA]</scope>
    <source>
        <strain evidence="3">HA-2024</strain>
        <tissue evidence="3">Whole body</tissue>
    </source>
</reference>
<name>A0ABD1CN24_CULPP</name>
<feature type="compositionally biased region" description="Basic and acidic residues" evidence="1">
    <location>
        <begin position="79"/>
        <end position="93"/>
    </location>
</feature>
<dbReference type="Proteomes" id="UP001562425">
    <property type="component" value="Unassembled WGS sequence"/>
</dbReference>
<feature type="signal peptide" evidence="2">
    <location>
        <begin position="1"/>
        <end position="26"/>
    </location>
</feature>
<evidence type="ECO:0000256" key="2">
    <source>
        <dbReference type="SAM" id="SignalP"/>
    </source>
</evidence>
<gene>
    <name evidence="3" type="ORF">pipiens_016002</name>
</gene>